<dbReference type="OrthoDB" id="2154985at2759"/>
<feature type="transmembrane region" description="Helical" evidence="6">
    <location>
        <begin position="342"/>
        <end position="360"/>
    </location>
</feature>
<feature type="region of interest" description="Disordered" evidence="5">
    <location>
        <begin position="673"/>
        <end position="720"/>
    </location>
</feature>
<dbReference type="GO" id="GO:0005741">
    <property type="term" value="C:mitochondrial outer membrane"/>
    <property type="evidence" value="ECO:0007669"/>
    <property type="project" value="TreeGrafter"/>
</dbReference>
<feature type="compositionally biased region" description="Low complexity" evidence="5">
    <location>
        <begin position="692"/>
        <end position="704"/>
    </location>
</feature>
<keyword evidence="6" id="KW-1133">Transmembrane helix</keyword>
<feature type="compositionally biased region" description="Low complexity" evidence="5">
    <location>
        <begin position="185"/>
        <end position="194"/>
    </location>
</feature>
<evidence type="ECO:0000256" key="6">
    <source>
        <dbReference type="SAM" id="Phobius"/>
    </source>
</evidence>
<accession>A0A0H1BMP3</accession>
<dbReference type="PANTHER" id="PTHR31859">
    <property type="entry name" value="TETRATRICOPEPTIDE REPEAT PROTEIN 39 FAMILY MEMBER"/>
    <property type="match status" value="1"/>
</dbReference>
<evidence type="ECO:0000256" key="4">
    <source>
        <dbReference type="ARBA" id="ARBA00043897"/>
    </source>
</evidence>
<gene>
    <name evidence="7" type="ORF">EMPG_12340</name>
</gene>
<organism evidence="7 8">
    <name type="scientific">Blastomyces silverae</name>
    <dbReference type="NCBI Taxonomy" id="2060906"/>
    <lineage>
        <taxon>Eukaryota</taxon>
        <taxon>Fungi</taxon>
        <taxon>Dikarya</taxon>
        <taxon>Ascomycota</taxon>
        <taxon>Pezizomycotina</taxon>
        <taxon>Eurotiomycetes</taxon>
        <taxon>Eurotiomycetidae</taxon>
        <taxon>Onygenales</taxon>
        <taxon>Ajellomycetaceae</taxon>
        <taxon>Blastomyces</taxon>
    </lineage>
</organism>
<comment type="caution">
    <text evidence="7">The sequence shown here is derived from an EMBL/GenBank/DDBJ whole genome shotgun (WGS) entry which is preliminary data.</text>
</comment>
<evidence type="ECO:0000313" key="7">
    <source>
        <dbReference type="EMBL" id="KLJ12635.1"/>
    </source>
</evidence>
<feature type="region of interest" description="Disordered" evidence="5">
    <location>
        <begin position="185"/>
        <end position="281"/>
    </location>
</feature>
<dbReference type="Pfam" id="PF10300">
    <property type="entry name" value="Iml2-TPR_39"/>
    <property type="match status" value="1"/>
</dbReference>
<sequence>MFRVGTWLYNKAAPASVSTQSLDALAESQELESALRAATFIINDDVDAAEEGLNKGDSSFHKLGKGIVSFVRATLGFEQEIMRLAGERLSEAETATSNDYHKAQHNSHARNAYRSPIYNPGTEYLLCRSMAQLMAALVGVLNESVTESIKAFYKLRKAYIALDSIMQMEEKYLQAEAARKMASSNVSLSPNLPLAVSTEPSENGSHKLKTPGIESDRASDSILKNSHPSRDETPVSSAQKGEQRLTNDTAALSLAEAEKPSSQPPESLSSSTPHLDHDPDSDLFTNPVDAFVHSGANLCFGLLLLLISMVPPAFSKLLYIVGFRGDRTRGLQMLWQASKFNNLNGAIAGLALLAYYNGFIRNCDIIDDSPNETEDGTDSYSERRLSALLSEMRNRFPHSHLWLLEESLMQGAKKNLTSALALLSGDTKSPLKQVEALCVFEKSLNAMHLHKYELCAESFIECAELNSWSRALYYYIAASAHLAIYRQNAQESPSLAKEHAAKAVELFQMAPSQAGKKKFMARQLPFDVFVARKISKWESRAKEWDVDFIDAIGVDPFEEMIYFWNGHSRMNKEELEDSLRCLEWSESKHNKHWGRESTDEHAILALLRASILRFLRRHDESKKLLQSQILVHDRATFKGHLKDDWTCPTAHYEMAANLWMERYAYRPLCSTTADDPAKNSPSRPESTSATDPNSSSKPSTPISSEHSHDSNESVEAHDRRKVRECREWIDKVAKWESYELDARVGLKVTMAEETLRKFEAADAS</sequence>
<evidence type="ECO:0000256" key="5">
    <source>
        <dbReference type="SAM" id="MobiDB-lite"/>
    </source>
</evidence>
<comment type="function">
    <text evidence="4">Inclusion body (IB) resident protein that interacts strongly with lipid droplet (LD) proteins. Involved in LD-mediated IB clearing after protein folding stress, probably by enabling access to the IBs of an LD-stored soluble sterol derivative that acts as a chaperone in inclusion clearing.</text>
</comment>
<keyword evidence="8" id="KW-1185">Reference proteome</keyword>
<dbReference type="EMBL" id="LDEV01000775">
    <property type="protein sequence ID" value="KLJ12635.1"/>
    <property type="molecule type" value="Genomic_DNA"/>
</dbReference>
<feature type="transmembrane region" description="Helical" evidence="6">
    <location>
        <begin position="300"/>
        <end position="321"/>
    </location>
</feature>
<comment type="subunit">
    <text evidence="1">Interacts with lipid droplet proteins.</text>
</comment>
<dbReference type="GO" id="GO:0005829">
    <property type="term" value="C:cytosol"/>
    <property type="evidence" value="ECO:0007669"/>
    <property type="project" value="TreeGrafter"/>
</dbReference>
<evidence type="ECO:0000313" key="8">
    <source>
        <dbReference type="Proteomes" id="UP000053573"/>
    </source>
</evidence>
<name>A0A0H1BMP3_9EURO</name>
<keyword evidence="6" id="KW-0472">Membrane</keyword>
<protein>
    <recommendedName>
        <fullName evidence="2">Inclusion body clearance protein IML2</fullName>
    </recommendedName>
    <alternativeName>
        <fullName evidence="3">Inclusion body clearance protein iml2</fullName>
    </alternativeName>
</protein>
<feature type="compositionally biased region" description="Low complexity" evidence="5">
    <location>
        <begin position="260"/>
        <end position="273"/>
    </location>
</feature>
<feature type="compositionally biased region" description="Basic and acidic residues" evidence="5">
    <location>
        <begin position="705"/>
        <end position="718"/>
    </location>
</feature>
<dbReference type="AlphaFoldDB" id="A0A0H1BMP3"/>
<dbReference type="InterPro" id="IPR019412">
    <property type="entry name" value="IML2/TPR_39"/>
</dbReference>
<reference evidence="8" key="1">
    <citation type="journal article" date="2015" name="PLoS Genet.">
        <title>The dynamic genome and transcriptome of the human fungal pathogen Blastomyces and close relative Emmonsia.</title>
        <authorList>
            <person name="Munoz J.F."/>
            <person name="Gauthier G.M."/>
            <person name="Desjardins C.A."/>
            <person name="Gallo J.E."/>
            <person name="Holder J."/>
            <person name="Sullivan T.D."/>
            <person name="Marty A.J."/>
            <person name="Carmen J.C."/>
            <person name="Chen Z."/>
            <person name="Ding L."/>
            <person name="Gujja S."/>
            <person name="Magrini V."/>
            <person name="Misas E."/>
            <person name="Mitreva M."/>
            <person name="Priest M."/>
            <person name="Saif S."/>
            <person name="Whiston E.A."/>
            <person name="Young S."/>
            <person name="Zeng Q."/>
            <person name="Goldman W.E."/>
            <person name="Mardis E.R."/>
            <person name="Taylor J.W."/>
            <person name="McEwen J.G."/>
            <person name="Clay O.K."/>
            <person name="Klein B.S."/>
            <person name="Cuomo C.A."/>
        </authorList>
    </citation>
    <scope>NUCLEOTIDE SEQUENCE [LARGE SCALE GENOMIC DNA]</scope>
    <source>
        <strain evidence="8">UAMH 139</strain>
    </source>
</reference>
<evidence type="ECO:0000256" key="2">
    <source>
        <dbReference type="ARBA" id="ARBA00018424"/>
    </source>
</evidence>
<proteinExistence type="predicted"/>
<keyword evidence="6" id="KW-0812">Transmembrane</keyword>
<feature type="compositionally biased region" description="Polar residues" evidence="5">
    <location>
        <begin position="234"/>
        <end position="250"/>
    </location>
</feature>
<dbReference type="GO" id="GO:0005634">
    <property type="term" value="C:nucleus"/>
    <property type="evidence" value="ECO:0007669"/>
    <property type="project" value="TreeGrafter"/>
</dbReference>
<dbReference type="Proteomes" id="UP000053573">
    <property type="component" value="Unassembled WGS sequence"/>
</dbReference>
<evidence type="ECO:0000256" key="3">
    <source>
        <dbReference type="ARBA" id="ARBA00019539"/>
    </source>
</evidence>
<dbReference type="PANTHER" id="PTHR31859:SF1">
    <property type="entry name" value="TETRATRICOPEPTIDE REPEAT PROTEIN 39C"/>
    <property type="match status" value="1"/>
</dbReference>
<evidence type="ECO:0000256" key="1">
    <source>
        <dbReference type="ARBA" id="ARBA00011408"/>
    </source>
</evidence>
<feature type="compositionally biased region" description="Polar residues" evidence="5">
    <location>
        <begin position="673"/>
        <end position="691"/>
    </location>
</feature>